<organism evidence="1 2">
    <name type="scientific">Colletotrichum chrysophilum</name>
    <dbReference type="NCBI Taxonomy" id="1836956"/>
    <lineage>
        <taxon>Eukaryota</taxon>
        <taxon>Fungi</taxon>
        <taxon>Dikarya</taxon>
        <taxon>Ascomycota</taxon>
        <taxon>Pezizomycotina</taxon>
        <taxon>Sordariomycetes</taxon>
        <taxon>Hypocreomycetidae</taxon>
        <taxon>Glomerellales</taxon>
        <taxon>Glomerellaceae</taxon>
        <taxon>Colletotrichum</taxon>
        <taxon>Colletotrichum gloeosporioides species complex</taxon>
    </lineage>
</organism>
<gene>
    <name evidence="1" type="ORF">CCHR01_13079</name>
</gene>
<dbReference type="Proteomes" id="UP001243330">
    <property type="component" value="Unassembled WGS sequence"/>
</dbReference>
<protein>
    <submittedName>
        <fullName evidence="1">Uncharacterized protein</fullName>
    </submittedName>
</protein>
<keyword evidence="2" id="KW-1185">Reference proteome</keyword>
<dbReference type="EMBL" id="JAQOWY010000318">
    <property type="protein sequence ID" value="KAK1844273.1"/>
    <property type="molecule type" value="Genomic_DNA"/>
</dbReference>
<dbReference type="AlphaFoldDB" id="A0AAD9AA21"/>
<evidence type="ECO:0000313" key="1">
    <source>
        <dbReference type="EMBL" id="KAK1844273.1"/>
    </source>
</evidence>
<sequence>MTDCAKYQIRRKGSPSTVQIPKPPAWENASRDTHSLVFITHSCGTGGESPCLFLAMFACLAVNNSPAYFGSAHGKVSHRRPQFDKKPMIGRDHRLIQKATGNLFTTRDCSVCPHRAWSRFFLSIALQRTVGKVATSLHSVRHGTQGKRNSSPKSKCQVCQLGTPSKSARDIPIESHLACQPHHLDLPSSLTAPISWSNSPVDCRCCHVTRHIMEV</sequence>
<proteinExistence type="predicted"/>
<evidence type="ECO:0000313" key="2">
    <source>
        <dbReference type="Proteomes" id="UP001243330"/>
    </source>
</evidence>
<accession>A0AAD9AA21</accession>
<name>A0AAD9AA21_9PEZI</name>
<reference evidence="1" key="1">
    <citation type="submission" date="2023-01" db="EMBL/GenBank/DDBJ databases">
        <title>Colletotrichum chrysophilum M932 genome sequence.</title>
        <authorList>
            <person name="Baroncelli R."/>
        </authorList>
    </citation>
    <scope>NUCLEOTIDE SEQUENCE</scope>
    <source>
        <strain evidence="1">M932</strain>
    </source>
</reference>
<comment type="caution">
    <text evidence="1">The sequence shown here is derived from an EMBL/GenBank/DDBJ whole genome shotgun (WGS) entry which is preliminary data.</text>
</comment>